<comment type="caution">
    <text evidence="1">The sequence shown here is derived from an EMBL/GenBank/DDBJ whole genome shotgun (WGS) entry which is preliminary data.</text>
</comment>
<proteinExistence type="predicted"/>
<organism evidence="1 2">
    <name type="scientific">Pistacia integerrima</name>
    <dbReference type="NCBI Taxonomy" id="434235"/>
    <lineage>
        <taxon>Eukaryota</taxon>
        <taxon>Viridiplantae</taxon>
        <taxon>Streptophyta</taxon>
        <taxon>Embryophyta</taxon>
        <taxon>Tracheophyta</taxon>
        <taxon>Spermatophyta</taxon>
        <taxon>Magnoliopsida</taxon>
        <taxon>eudicotyledons</taxon>
        <taxon>Gunneridae</taxon>
        <taxon>Pentapetalae</taxon>
        <taxon>rosids</taxon>
        <taxon>malvids</taxon>
        <taxon>Sapindales</taxon>
        <taxon>Anacardiaceae</taxon>
        <taxon>Pistacia</taxon>
    </lineage>
</organism>
<evidence type="ECO:0000313" key="1">
    <source>
        <dbReference type="EMBL" id="KAJ0024595.1"/>
    </source>
</evidence>
<gene>
    <name evidence="1" type="ORF">Pint_08713</name>
</gene>
<dbReference type="EMBL" id="CM047745">
    <property type="protein sequence ID" value="KAJ0024595.1"/>
    <property type="molecule type" value="Genomic_DNA"/>
</dbReference>
<protein>
    <submittedName>
        <fullName evidence="1">Uncharacterized protein</fullName>
    </submittedName>
</protein>
<name>A0ACC0XV25_9ROSI</name>
<sequence length="211" mass="24380">MQRCFKLLCALTRSSQYYCDLLLCTTEAITGCISSKLFWLYAVARGKKRKNDCLDKEKGHIPMENFVNLQIPPTLQKQLVDDCGSITHLGKLVKLPCTPTVDDILEKYRHYRLEKDGLIADSTREMIKGLHSFFDKALPIMLLYKSERQQYEDTMAVMVAPSTIYGAEHLLRLFVKLPELLVHAKIEEETSTKLQQILLDFLEYELFIILD</sequence>
<keyword evidence="2" id="KW-1185">Reference proteome</keyword>
<accession>A0ACC0XV25</accession>
<reference evidence="2" key="1">
    <citation type="journal article" date="2023" name="G3 (Bethesda)">
        <title>Genome assembly and association tests identify interacting loci associated with vigor, precocity, and sex in interspecific pistachio rootstocks.</title>
        <authorList>
            <person name="Palmer W."/>
            <person name="Jacygrad E."/>
            <person name="Sagayaradj S."/>
            <person name="Cavanaugh K."/>
            <person name="Han R."/>
            <person name="Bertier L."/>
            <person name="Beede B."/>
            <person name="Kafkas S."/>
            <person name="Golino D."/>
            <person name="Preece J."/>
            <person name="Michelmore R."/>
        </authorList>
    </citation>
    <scope>NUCLEOTIDE SEQUENCE [LARGE SCALE GENOMIC DNA]</scope>
</reference>
<evidence type="ECO:0000313" key="2">
    <source>
        <dbReference type="Proteomes" id="UP001163603"/>
    </source>
</evidence>
<dbReference type="Proteomes" id="UP001163603">
    <property type="component" value="Chromosome 10"/>
</dbReference>